<dbReference type="PANTHER" id="PTHR46405:SF3">
    <property type="entry name" value="RING_U-BOX SUPERFAMILY PROTEIN"/>
    <property type="match status" value="1"/>
</dbReference>
<keyword evidence="2" id="KW-0175">Coiled coil</keyword>
<gene>
    <name evidence="5" type="ORF">TIFTF001_030591</name>
</gene>
<feature type="domain" description="RING-type" evidence="4">
    <location>
        <begin position="640"/>
        <end position="680"/>
    </location>
</feature>
<feature type="compositionally biased region" description="Basic residues" evidence="3">
    <location>
        <begin position="1"/>
        <end position="15"/>
    </location>
</feature>
<protein>
    <recommendedName>
        <fullName evidence="4">RING-type domain-containing protein</fullName>
    </recommendedName>
</protein>
<evidence type="ECO:0000259" key="4">
    <source>
        <dbReference type="PROSITE" id="PS50089"/>
    </source>
</evidence>
<feature type="coiled-coil region" evidence="2">
    <location>
        <begin position="482"/>
        <end position="594"/>
    </location>
</feature>
<accession>A0AA88IZY1</accession>
<proteinExistence type="predicted"/>
<dbReference type="PANTHER" id="PTHR46405">
    <property type="entry name" value="OS05G0141500 PROTEIN"/>
    <property type="match status" value="1"/>
</dbReference>
<dbReference type="InterPro" id="IPR013083">
    <property type="entry name" value="Znf_RING/FYVE/PHD"/>
</dbReference>
<keyword evidence="1" id="KW-0862">Zinc</keyword>
<feature type="compositionally biased region" description="Polar residues" evidence="3">
    <location>
        <begin position="56"/>
        <end position="69"/>
    </location>
</feature>
<dbReference type="InterPro" id="IPR001841">
    <property type="entry name" value="Znf_RING"/>
</dbReference>
<name>A0AA88IZY1_FICCA</name>
<dbReference type="GO" id="GO:0008270">
    <property type="term" value="F:zinc ion binding"/>
    <property type="evidence" value="ECO:0007669"/>
    <property type="project" value="UniProtKB-KW"/>
</dbReference>
<dbReference type="Gene3D" id="3.30.40.10">
    <property type="entry name" value="Zinc/RING finger domain, C3HC4 (zinc finger)"/>
    <property type="match status" value="1"/>
</dbReference>
<keyword evidence="6" id="KW-1185">Reference proteome</keyword>
<evidence type="ECO:0000313" key="6">
    <source>
        <dbReference type="Proteomes" id="UP001187192"/>
    </source>
</evidence>
<reference evidence="5" key="1">
    <citation type="submission" date="2023-07" db="EMBL/GenBank/DDBJ databases">
        <title>draft genome sequence of fig (Ficus carica).</title>
        <authorList>
            <person name="Takahashi T."/>
            <person name="Nishimura K."/>
        </authorList>
    </citation>
    <scope>NUCLEOTIDE SEQUENCE</scope>
</reference>
<dbReference type="Pfam" id="PF13920">
    <property type="entry name" value="zf-C3HC4_3"/>
    <property type="match status" value="1"/>
</dbReference>
<feature type="region of interest" description="Disordered" evidence="3">
    <location>
        <begin position="1"/>
        <end position="69"/>
    </location>
</feature>
<organism evidence="5 6">
    <name type="scientific">Ficus carica</name>
    <name type="common">Common fig</name>
    <dbReference type="NCBI Taxonomy" id="3494"/>
    <lineage>
        <taxon>Eukaryota</taxon>
        <taxon>Viridiplantae</taxon>
        <taxon>Streptophyta</taxon>
        <taxon>Embryophyta</taxon>
        <taxon>Tracheophyta</taxon>
        <taxon>Spermatophyta</taxon>
        <taxon>Magnoliopsida</taxon>
        <taxon>eudicotyledons</taxon>
        <taxon>Gunneridae</taxon>
        <taxon>Pentapetalae</taxon>
        <taxon>rosids</taxon>
        <taxon>fabids</taxon>
        <taxon>Rosales</taxon>
        <taxon>Moraceae</taxon>
        <taxon>Ficeae</taxon>
        <taxon>Ficus</taxon>
    </lineage>
</organism>
<dbReference type="Pfam" id="PF20235">
    <property type="entry name" value="PIR2-like_helical"/>
    <property type="match status" value="1"/>
</dbReference>
<dbReference type="PROSITE" id="PS50089">
    <property type="entry name" value="ZF_RING_2"/>
    <property type="match status" value="1"/>
</dbReference>
<evidence type="ECO:0000256" key="1">
    <source>
        <dbReference type="PROSITE-ProRule" id="PRU00175"/>
    </source>
</evidence>
<keyword evidence="1" id="KW-0479">Metal-binding</keyword>
<dbReference type="Proteomes" id="UP001187192">
    <property type="component" value="Unassembled WGS sequence"/>
</dbReference>
<evidence type="ECO:0000313" key="5">
    <source>
        <dbReference type="EMBL" id="GMN61503.1"/>
    </source>
</evidence>
<sequence length="694" mass="78791">MSGSGKQKKGKRKLYSNKPSNKSGKPRVEPCPDLGPKHCDSDTGPEPSGMEDTIGMHTNSKPSRSSNPLINNPMYCSEVELKNILMDKLESVYEQAIAQLISFGYSPDLAWNAIDTSGCVFGDEDILTNIVQSSLEYIRTKKSRRKGTRKCCPQVDESLKPTVQNSLAMLLFTLCQARPNMKRRDAMRHLLMTDFDLGFASILKVLGKKKDGTIQVEITPGASSSESATVQRDQKYADCENSSIGNKMPAEELEKFSGKSRFSVTDFNLTPSEQARLRKSIANFGVAYRASMKVSSDETQAKNNSFPEFMSTDQFKWEDSCLDNLMLDCIGSSSFDKESTSESVEPKTEMISILVQKIKEAKVQAKERKEWAGMKVVEAAKKISQCLLELKALRIETRKQKCKPESGMREQEERMMLRLLELETAIDQTIGQYVMLKKASNDMDNGNSEITAEIKAYKLRTSESDEKLAKVATEEKKSIKKMMSLEKHNRRFLEEIEQERKKCLELQKLVVDLKVAQEDKEVMWRQEVKAKELAVKELQEERRLKEEAEVRIKRRQQAFCQEMEADRQKHKGEVELLEQEIARLEMSSEASHDKTDLPDYLFSWESEVPLTNADNFQNQLPGSNERTGISENEVSHDRVCMICMEKEVSVLFLPCAHQVLCAKCNNNCSNELEARCPCCKVPIDARIHIYGVRS</sequence>
<keyword evidence="1" id="KW-0863">Zinc-finger</keyword>
<comment type="caution">
    <text evidence="5">The sequence shown here is derived from an EMBL/GenBank/DDBJ whole genome shotgun (WGS) entry which is preliminary data.</text>
</comment>
<dbReference type="SUPFAM" id="SSF57850">
    <property type="entry name" value="RING/U-box"/>
    <property type="match status" value="1"/>
</dbReference>
<dbReference type="AlphaFoldDB" id="A0AA88IZY1"/>
<dbReference type="InterPro" id="IPR046527">
    <property type="entry name" value="PIR2-like_helical"/>
</dbReference>
<evidence type="ECO:0000256" key="3">
    <source>
        <dbReference type="SAM" id="MobiDB-lite"/>
    </source>
</evidence>
<dbReference type="EMBL" id="BTGU01000113">
    <property type="protein sequence ID" value="GMN61503.1"/>
    <property type="molecule type" value="Genomic_DNA"/>
</dbReference>
<evidence type="ECO:0000256" key="2">
    <source>
        <dbReference type="SAM" id="Coils"/>
    </source>
</evidence>
<feature type="compositionally biased region" description="Basic and acidic residues" evidence="3">
    <location>
        <begin position="26"/>
        <end position="41"/>
    </location>
</feature>
<dbReference type="InterPro" id="IPR046934">
    <property type="entry name" value="PIR2-like"/>
</dbReference>